<name>A0A8J2JFF7_9HEXA</name>
<protein>
    <submittedName>
        <fullName evidence="1">Uncharacterized protein</fullName>
    </submittedName>
</protein>
<organism evidence="1 2">
    <name type="scientific">Allacma fusca</name>
    <dbReference type="NCBI Taxonomy" id="39272"/>
    <lineage>
        <taxon>Eukaryota</taxon>
        <taxon>Metazoa</taxon>
        <taxon>Ecdysozoa</taxon>
        <taxon>Arthropoda</taxon>
        <taxon>Hexapoda</taxon>
        <taxon>Collembola</taxon>
        <taxon>Symphypleona</taxon>
        <taxon>Sminthuridae</taxon>
        <taxon>Allacma</taxon>
    </lineage>
</organism>
<dbReference type="Proteomes" id="UP000708208">
    <property type="component" value="Unassembled WGS sequence"/>
</dbReference>
<dbReference type="AlphaFoldDB" id="A0A8J2JFF7"/>
<dbReference type="EMBL" id="CAJVCH010061465">
    <property type="protein sequence ID" value="CAG7719436.1"/>
    <property type="molecule type" value="Genomic_DNA"/>
</dbReference>
<reference evidence="1" key="1">
    <citation type="submission" date="2021-06" db="EMBL/GenBank/DDBJ databases">
        <authorList>
            <person name="Hodson N. C."/>
            <person name="Mongue J. A."/>
            <person name="Jaron S. K."/>
        </authorList>
    </citation>
    <scope>NUCLEOTIDE SEQUENCE</scope>
</reference>
<proteinExistence type="predicted"/>
<gene>
    <name evidence="1" type="ORF">AFUS01_LOCUS8762</name>
</gene>
<accession>A0A8J2JFF7</accession>
<feature type="non-terminal residue" evidence="1">
    <location>
        <position position="50"/>
    </location>
</feature>
<feature type="non-terminal residue" evidence="1">
    <location>
        <position position="1"/>
    </location>
</feature>
<evidence type="ECO:0000313" key="1">
    <source>
        <dbReference type="EMBL" id="CAG7719436.1"/>
    </source>
</evidence>
<comment type="caution">
    <text evidence="1">The sequence shown here is derived from an EMBL/GenBank/DDBJ whole genome shotgun (WGS) entry which is preliminary data.</text>
</comment>
<sequence length="50" mass="5784">QSDLTIEFIPRGTKGTKPSHERFPVKLLECPEKFSTLDYFNNLTTKELGR</sequence>
<dbReference type="OrthoDB" id="10250105at2759"/>
<evidence type="ECO:0000313" key="2">
    <source>
        <dbReference type="Proteomes" id="UP000708208"/>
    </source>
</evidence>
<keyword evidence="2" id="KW-1185">Reference proteome</keyword>